<dbReference type="AlphaFoldDB" id="A0A8H4PL37"/>
<comment type="caution">
    <text evidence="2">The sequence shown here is derived from an EMBL/GenBank/DDBJ whole genome shotgun (WGS) entry which is preliminary data.</text>
</comment>
<reference evidence="2 3" key="1">
    <citation type="journal article" date="2020" name="Genome Biol. Evol.">
        <title>A new high-quality draft genome assembly of the Chinese cordyceps Ophiocordyceps sinensis.</title>
        <authorList>
            <person name="Shu R."/>
            <person name="Zhang J."/>
            <person name="Meng Q."/>
            <person name="Zhang H."/>
            <person name="Zhou G."/>
            <person name="Li M."/>
            <person name="Wu P."/>
            <person name="Zhao Y."/>
            <person name="Chen C."/>
            <person name="Qin Q."/>
        </authorList>
    </citation>
    <scope>NUCLEOTIDE SEQUENCE [LARGE SCALE GENOMIC DNA]</scope>
    <source>
        <strain evidence="2 3">IOZ07</strain>
    </source>
</reference>
<accession>A0A8H4PL37</accession>
<evidence type="ECO:0000256" key="1">
    <source>
        <dbReference type="SAM" id="MobiDB-lite"/>
    </source>
</evidence>
<name>A0A8H4PL37_9HYPO</name>
<proteinExistence type="predicted"/>
<dbReference type="Proteomes" id="UP000557566">
    <property type="component" value="Unassembled WGS sequence"/>
</dbReference>
<evidence type="ECO:0000313" key="2">
    <source>
        <dbReference type="EMBL" id="KAF4505538.1"/>
    </source>
</evidence>
<organism evidence="2 3">
    <name type="scientific">Ophiocordyceps sinensis</name>
    <dbReference type="NCBI Taxonomy" id="72228"/>
    <lineage>
        <taxon>Eukaryota</taxon>
        <taxon>Fungi</taxon>
        <taxon>Dikarya</taxon>
        <taxon>Ascomycota</taxon>
        <taxon>Pezizomycotina</taxon>
        <taxon>Sordariomycetes</taxon>
        <taxon>Hypocreomycetidae</taxon>
        <taxon>Hypocreales</taxon>
        <taxon>Ophiocordycipitaceae</taxon>
        <taxon>Ophiocordyceps</taxon>
    </lineage>
</organism>
<keyword evidence="3" id="KW-1185">Reference proteome</keyword>
<protein>
    <submittedName>
        <fullName evidence="2">Uncharacterized protein</fullName>
    </submittedName>
</protein>
<feature type="region of interest" description="Disordered" evidence="1">
    <location>
        <begin position="228"/>
        <end position="256"/>
    </location>
</feature>
<sequence length="311" mass="34949">MIVTTGQRIPRPCMYVHTDLARPDARLDAHASHGQLRILNLARSRAAIKPDDGPIEHRVLNGLAHHLGKLTRPSGPFGELECRLKAGAHFRRHHARHLALEKARGYRDAANAVAGQVPRHGERHAGDCPLAGRVRELAFLAVERGRARNHDDDAALSVGIGVDFGDFLDRLAHEVDGAAQVDTQDQVKVVHVEGGAIFIENLALSVCRRLRVKYGTAWGIPLPAGRFQQRTRRRPEVSPSAGPNGRHLEQPRQCSSYRTHCSRRTLSRYQARPRETLRRLRSCRGWRHWCFHSSPDSRHMPCPSPRPSTRR</sequence>
<evidence type="ECO:0000313" key="3">
    <source>
        <dbReference type="Proteomes" id="UP000557566"/>
    </source>
</evidence>
<dbReference type="EMBL" id="JAAVMX010000008">
    <property type="protein sequence ID" value="KAF4505538.1"/>
    <property type="molecule type" value="Genomic_DNA"/>
</dbReference>
<gene>
    <name evidence="2" type="ORF">G6O67_007475</name>
</gene>